<evidence type="ECO:0000313" key="1">
    <source>
        <dbReference type="EMBL" id="CAB4832952.1"/>
    </source>
</evidence>
<reference evidence="2" key="1">
    <citation type="submission" date="2020-05" db="EMBL/GenBank/DDBJ databases">
        <authorList>
            <person name="Chiriac C."/>
            <person name="Salcher M."/>
            <person name="Ghai R."/>
            <person name="Kavagutti S V."/>
        </authorList>
    </citation>
    <scope>NUCLEOTIDE SEQUENCE</scope>
</reference>
<proteinExistence type="predicted"/>
<dbReference type="AlphaFoldDB" id="A0A6J7EPY3"/>
<dbReference type="GO" id="GO:0008830">
    <property type="term" value="F:dTDP-4-dehydrorhamnose 3,5-epimerase activity"/>
    <property type="evidence" value="ECO:0007669"/>
    <property type="project" value="InterPro"/>
</dbReference>
<dbReference type="InterPro" id="IPR014710">
    <property type="entry name" value="RmlC-like_jellyroll"/>
</dbReference>
<dbReference type="EMBL" id="CAFABE010000081">
    <property type="protein sequence ID" value="CAB4832952.1"/>
    <property type="molecule type" value="Genomic_DNA"/>
</dbReference>
<dbReference type="EMBL" id="CAFBLT010000002">
    <property type="protein sequence ID" value="CAB4881563.1"/>
    <property type="molecule type" value="Genomic_DNA"/>
</dbReference>
<dbReference type="GO" id="GO:0005829">
    <property type="term" value="C:cytosol"/>
    <property type="evidence" value="ECO:0007669"/>
    <property type="project" value="TreeGrafter"/>
</dbReference>
<dbReference type="InterPro" id="IPR011051">
    <property type="entry name" value="RmlC_Cupin_sf"/>
</dbReference>
<dbReference type="Pfam" id="PF00908">
    <property type="entry name" value="dTDP_sugar_isom"/>
    <property type="match status" value="1"/>
</dbReference>
<accession>A0A6J7EPY3</accession>
<dbReference type="CDD" id="cd00438">
    <property type="entry name" value="cupin_RmlC"/>
    <property type="match status" value="1"/>
</dbReference>
<sequence>MAPKNHPTPIEGVALLEPQVHGDDRGRFIETYRREWLPQGREMIQGNRSEKSAGSLVGLHYHLHQADYWYVLRGTARVVLADLRVGSPSEMKTFVVDLDGDNERGLFIPPGVAHGFAALSDMLLWYLVDGYYNPADELGVAYNDPALNIDWGIEGPVVSPRDQTNPTVAEIPEGVRPTWGLRT</sequence>
<dbReference type="SUPFAM" id="SSF51182">
    <property type="entry name" value="RmlC-like cupins"/>
    <property type="match status" value="1"/>
</dbReference>
<evidence type="ECO:0000313" key="2">
    <source>
        <dbReference type="EMBL" id="CAB4881563.1"/>
    </source>
</evidence>
<dbReference type="PANTHER" id="PTHR21047:SF2">
    <property type="entry name" value="THYMIDINE DIPHOSPHO-4-KETO-RHAMNOSE 3,5-EPIMERASE"/>
    <property type="match status" value="1"/>
</dbReference>
<gene>
    <name evidence="1" type="ORF">UFOPK3164_01401</name>
    <name evidence="2" type="ORF">UFOPK3427_01534</name>
    <name evidence="3" type="ORF">UFOPK4112_00260</name>
</gene>
<dbReference type="Gene3D" id="2.60.120.10">
    <property type="entry name" value="Jelly Rolls"/>
    <property type="match status" value="1"/>
</dbReference>
<dbReference type="PANTHER" id="PTHR21047">
    <property type="entry name" value="DTDP-6-DEOXY-D-GLUCOSE-3,5 EPIMERASE"/>
    <property type="match status" value="1"/>
</dbReference>
<dbReference type="EMBL" id="CAFBPM010000002">
    <property type="protein sequence ID" value="CAB5010163.1"/>
    <property type="molecule type" value="Genomic_DNA"/>
</dbReference>
<dbReference type="InterPro" id="IPR000888">
    <property type="entry name" value="RmlC-like"/>
</dbReference>
<name>A0A6J7EPY3_9ZZZZ</name>
<evidence type="ECO:0000313" key="3">
    <source>
        <dbReference type="EMBL" id="CAB5010163.1"/>
    </source>
</evidence>
<dbReference type="GO" id="GO:0000271">
    <property type="term" value="P:polysaccharide biosynthetic process"/>
    <property type="evidence" value="ECO:0007669"/>
    <property type="project" value="TreeGrafter"/>
</dbReference>
<organism evidence="2">
    <name type="scientific">freshwater metagenome</name>
    <dbReference type="NCBI Taxonomy" id="449393"/>
    <lineage>
        <taxon>unclassified sequences</taxon>
        <taxon>metagenomes</taxon>
        <taxon>ecological metagenomes</taxon>
    </lineage>
</organism>
<protein>
    <submittedName>
        <fullName evidence="2">Unannotated protein</fullName>
    </submittedName>
</protein>